<feature type="transmembrane region" description="Helical" evidence="5">
    <location>
        <begin position="344"/>
        <end position="364"/>
    </location>
</feature>
<comment type="caution">
    <text evidence="9">The sequence shown here is derived from an EMBL/GenBank/DDBJ whole genome shotgun (WGS) entry which is preliminary data.</text>
</comment>
<feature type="transmembrane region" description="Helical" evidence="5">
    <location>
        <begin position="176"/>
        <end position="201"/>
    </location>
</feature>
<evidence type="ECO:0000256" key="2">
    <source>
        <dbReference type="ARBA" id="ARBA00022692"/>
    </source>
</evidence>
<name>A0ABW2AXY2_9MICO</name>
<feature type="domain" description="ABC-2 type transporter transmembrane" evidence="6">
    <location>
        <begin position="24"/>
        <end position="361"/>
    </location>
</feature>
<evidence type="ECO:0000313" key="8">
    <source>
        <dbReference type="EMBL" id="MFC6712380.1"/>
    </source>
</evidence>
<feature type="transmembrane region" description="Helical" evidence="5">
    <location>
        <begin position="222"/>
        <end position="252"/>
    </location>
</feature>
<keyword evidence="4 5" id="KW-0472">Membrane</keyword>
<evidence type="ECO:0000256" key="1">
    <source>
        <dbReference type="ARBA" id="ARBA00004141"/>
    </source>
</evidence>
<evidence type="ECO:0000313" key="9">
    <source>
        <dbReference type="EMBL" id="MFC6715902.1"/>
    </source>
</evidence>
<feature type="transmembrane region" description="Helical" evidence="5">
    <location>
        <begin position="302"/>
        <end position="324"/>
    </location>
</feature>
<evidence type="ECO:0000313" key="10">
    <source>
        <dbReference type="EMBL" id="MFC6715941.1"/>
    </source>
</evidence>
<dbReference type="EMBL" id="JBHSWJ010000002">
    <property type="protein sequence ID" value="MFC6712380.1"/>
    <property type="molecule type" value="Genomic_DNA"/>
</dbReference>
<evidence type="ECO:0000256" key="3">
    <source>
        <dbReference type="ARBA" id="ARBA00022989"/>
    </source>
</evidence>
<reference evidence="9" key="3">
    <citation type="submission" date="2024-09" db="EMBL/GenBank/DDBJ databases">
        <authorList>
            <person name="Sun Q."/>
            <person name="Mori K."/>
        </authorList>
    </citation>
    <scope>NUCLEOTIDE SEQUENCE</scope>
    <source>
        <strain evidence="9">NBRC 106593</strain>
    </source>
</reference>
<evidence type="ECO:0000256" key="4">
    <source>
        <dbReference type="ARBA" id="ARBA00023136"/>
    </source>
</evidence>
<proteinExistence type="predicted"/>
<evidence type="ECO:0000259" key="6">
    <source>
        <dbReference type="Pfam" id="PF12698"/>
    </source>
</evidence>
<reference evidence="11" key="2">
    <citation type="journal article" date="2019" name="Int. J. Syst. Evol. Microbiol.">
        <title>The Global Catalogue of Microorganisms (GCM) 10K type strain sequencing project: providing services to taxonomists for standard genome sequencing and annotation.</title>
        <authorList>
            <consortium name="The Broad Institute Genomics Platform"/>
            <consortium name="The Broad Institute Genome Sequencing Center for Infectious Disease"/>
            <person name="Wu L."/>
            <person name="Ma J."/>
        </authorList>
    </citation>
    <scope>NUCLEOTIDE SEQUENCE [LARGE SCALE GENOMIC DNA]</scope>
    <source>
        <strain evidence="11">NBRC 106593</strain>
    </source>
</reference>
<keyword evidence="2 5" id="KW-0812">Transmembrane</keyword>
<feature type="transmembrane region" description="Helical" evidence="5">
    <location>
        <begin position="23"/>
        <end position="45"/>
    </location>
</feature>
<feature type="transmembrane region" description="Helical" evidence="5">
    <location>
        <begin position="264"/>
        <end position="290"/>
    </location>
</feature>
<dbReference type="EMBL" id="JBHSWJ010000001">
    <property type="protein sequence ID" value="MFC6712341.1"/>
    <property type="molecule type" value="Genomic_DNA"/>
</dbReference>
<organism evidence="9 11">
    <name type="scientific">Branchiibius cervicis</name>
    <dbReference type="NCBI Taxonomy" id="908252"/>
    <lineage>
        <taxon>Bacteria</taxon>
        <taxon>Bacillati</taxon>
        <taxon>Actinomycetota</taxon>
        <taxon>Actinomycetes</taxon>
        <taxon>Micrococcales</taxon>
        <taxon>Dermacoccaceae</taxon>
        <taxon>Branchiibius</taxon>
    </lineage>
</organism>
<keyword evidence="3 5" id="KW-1133">Transmembrane helix</keyword>
<dbReference type="RefSeq" id="WP_377819829.1">
    <property type="nucleotide sequence ID" value="NZ_JBHSWJ010000001.1"/>
</dbReference>
<evidence type="ECO:0000256" key="5">
    <source>
        <dbReference type="SAM" id="Phobius"/>
    </source>
</evidence>
<dbReference type="EMBL" id="JBHSWJ010000003">
    <property type="protein sequence ID" value="MFC6715941.1"/>
    <property type="molecule type" value="Genomic_DNA"/>
</dbReference>
<sequence length="393" mass="41997">MKTNQLWRIVAAREMSVKLKDRNFIVSTVVVLALILGTLAVQGYLASRPQTTNVAVLSSSATTVTQQAEKAAHEAGSDKVTFKTSTYADQAAAERAVTDGKADVALLPTSDGGWRLVGKSSKDSAAQTWIPQAVQQDALQRNAAAAGVSLDQLAKGSTVRYDLLQSGDDQQSTGKIIGLVFGFLFYIAALLFGMSIASSVIEEKQNRIVEILASAIPLRQLLIGKVVGNTVLALAQVAIFALAGIIGLVATGRRDLLSQVSSGIFWFVLFFVVGFVTFAAVWAVAGALATRNEDLQSTSTPLTMLVVIVFIVGITGKGLFLTIASYVPLFSTIAMPVRVVSGDAAWWEPVVALLIGLAAAYYIVRIAERLYRRSLLQTGHRLSYREALALTDD</sequence>
<dbReference type="Proteomes" id="UP001596356">
    <property type="component" value="Unassembled WGS sequence"/>
</dbReference>
<dbReference type="InterPro" id="IPR013525">
    <property type="entry name" value="ABC2_TM"/>
</dbReference>
<dbReference type="Pfam" id="PF12698">
    <property type="entry name" value="ABC2_membrane_3"/>
    <property type="match status" value="1"/>
</dbReference>
<keyword evidence="11" id="KW-1185">Reference proteome</keyword>
<accession>A0ABW2AXY2</accession>
<gene>
    <name evidence="7" type="ORF">ACFQBT_00115</name>
    <name evidence="8" type="ORF">ACFQBT_00320</name>
    <name evidence="9" type="ORF">ACFQBT_19530</name>
    <name evidence="10" type="ORF">ACFQBT_19735</name>
</gene>
<reference evidence="9" key="1">
    <citation type="journal article" date="2014" name="Int. J. Syst. Evol. Microbiol.">
        <title>Complete genome of a new Firmicutes species belonging to the dominant human colonic microbiota ('Ruminococcus bicirculans') reveals two chromosomes and a selective capacity to utilize plant glucans.</title>
        <authorList>
            <consortium name="NISC Comparative Sequencing Program"/>
            <person name="Wegmann U."/>
            <person name="Louis P."/>
            <person name="Goesmann A."/>
            <person name="Henrissat B."/>
            <person name="Duncan S.H."/>
            <person name="Flint H.J."/>
        </authorList>
    </citation>
    <scope>NUCLEOTIDE SEQUENCE</scope>
    <source>
        <strain evidence="9">NBRC 106593</strain>
    </source>
</reference>
<dbReference type="EMBL" id="JBHSWJ010000002">
    <property type="protein sequence ID" value="MFC6715902.1"/>
    <property type="molecule type" value="Genomic_DNA"/>
</dbReference>
<evidence type="ECO:0000313" key="11">
    <source>
        <dbReference type="Proteomes" id="UP001596356"/>
    </source>
</evidence>
<dbReference type="PANTHER" id="PTHR43471:SF3">
    <property type="entry name" value="ABC TRANSPORTER PERMEASE PROTEIN NATB"/>
    <property type="match status" value="1"/>
</dbReference>
<comment type="subcellular location">
    <subcellularLocation>
        <location evidence="1">Membrane</location>
        <topology evidence="1">Multi-pass membrane protein</topology>
    </subcellularLocation>
</comment>
<dbReference type="PANTHER" id="PTHR43471">
    <property type="entry name" value="ABC TRANSPORTER PERMEASE"/>
    <property type="match status" value="1"/>
</dbReference>
<protein>
    <submittedName>
        <fullName evidence="9">ABC transporter permease</fullName>
    </submittedName>
</protein>
<evidence type="ECO:0000313" key="7">
    <source>
        <dbReference type="EMBL" id="MFC6712341.1"/>
    </source>
</evidence>